<dbReference type="GO" id="GO:0016758">
    <property type="term" value="F:hexosyltransferase activity"/>
    <property type="evidence" value="ECO:0007669"/>
    <property type="project" value="TreeGrafter"/>
</dbReference>
<dbReference type="RefSeq" id="WP_072909247.1">
    <property type="nucleotide sequence ID" value="NZ_FQZT01000010.1"/>
</dbReference>
<dbReference type="EMBL" id="FQZT01000010">
    <property type="protein sequence ID" value="SHJ57197.1"/>
    <property type="molecule type" value="Genomic_DNA"/>
</dbReference>
<dbReference type="AlphaFoldDB" id="A0A1M6KEE3"/>
<dbReference type="InterPro" id="IPR024004">
    <property type="entry name" value="PEP-CTERM/XrtA_GlycosylTrfase"/>
</dbReference>
<keyword evidence="3" id="KW-0808">Transferase</keyword>
<name>A0A1M6KEE3_MALRU</name>
<feature type="domain" description="Glycosyl transferase family 1" evidence="1">
    <location>
        <begin position="209"/>
        <end position="372"/>
    </location>
</feature>
<dbReference type="NCBIfam" id="TIGR04063">
    <property type="entry name" value="stp3"/>
    <property type="match status" value="1"/>
</dbReference>
<evidence type="ECO:0000259" key="2">
    <source>
        <dbReference type="Pfam" id="PF13579"/>
    </source>
</evidence>
<dbReference type="PANTHER" id="PTHR45947:SF3">
    <property type="entry name" value="SULFOQUINOVOSYL TRANSFERASE SQD2"/>
    <property type="match status" value="1"/>
</dbReference>
<dbReference type="SUPFAM" id="SSF53756">
    <property type="entry name" value="UDP-Glycosyltransferase/glycogen phosphorylase"/>
    <property type="match status" value="1"/>
</dbReference>
<dbReference type="PANTHER" id="PTHR45947">
    <property type="entry name" value="SULFOQUINOVOSYL TRANSFERASE SQD2"/>
    <property type="match status" value="1"/>
</dbReference>
<evidence type="ECO:0000259" key="1">
    <source>
        <dbReference type="Pfam" id="PF00534"/>
    </source>
</evidence>
<dbReference type="Pfam" id="PF00534">
    <property type="entry name" value="Glycos_transf_1"/>
    <property type="match status" value="1"/>
</dbReference>
<reference evidence="3 4" key="1">
    <citation type="submission" date="2016-11" db="EMBL/GenBank/DDBJ databases">
        <authorList>
            <person name="Jaros S."/>
            <person name="Januszkiewicz K."/>
            <person name="Wedrychowicz H."/>
        </authorList>
    </citation>
    <scope>NUCLEOTIDE SEQUENCE [LARGE SCALE GENOMIC DNA]</scope>
    <source>
        <strain evidence="3 4">DSM 5091</strain>
    </source>
</reference>
<proteinExistence type="predicted"/>
<dbReference type="Proteomes" id="UP000184171">
    <property type="component" value="Unassembled WGS sequence"/>
</dbReference>
<feature type="domain" description="Glycosyltransferase subfamily 4-like N-terminal" evidence="2">
    <location>
        <begin position="16"/>
        <end position="193"/>
    </location>
</feature>
<sequence length="400" mass="45299">MKILHILDHSLPLHSGYTFRSQNLFRSQRKMGFEPVVLTSPKHEENWDGDWAPKEEINGFTYYRTGATKNLPGPMTSELWLMHVLSRRILEVAEIEKPDIIHAHSPVLNGIPAIWAARKFGVPVVYEIRAFWEDAAVDHGTTTEGSLRYNLTKWLETQVCKRVDHVGILCNGLKKDLVSRGIPADKITPIFNGVNPDDFKPCQPDEEYLRAWNLEGKQVIGFIGSFYRYEGLDLLVKSFARIADENPDAVLLLVGGGEMEAELKELIAARNLSDRVVMPGRVPHERVPGVYAMVDILAYPRYSMRLTELVTPLKPMEAMAMGKVLVASDVGGHKELITDGETGVLFKADDENDLARVVNELLGDSEKRKALEVRGMRWVRENHTWERTTTVYSQIYECSK</sequence>
<gene>
    <name evidence="3" type="ORF">SAMN02745165_02683</name>
</gene>
<evidence type="ECO:0000313" key="4">
    <source>
        <dbReference type="Proteomes" id="UP000184171"/>
    </source>
</evidence>
<protein>
    <submittedName>
        <fullName evidence="3">PEP-CTERM/exosortase A-associated glycosyltransferase, Daro_2409 family</fullName>
    </submittedName>
</protein>
<dbReference type="InterPro" id="IPR050194">
    <property type="entry name" value="Glycosyltransferase_grp1"/>
</dbReference>
<dbReference type="Pfam" id="PF13579">
    <property type="entry name" value="Glyco_trans_4_4"/>
    <property type="match status" value="1"/>
</dbReference>
<dbReference type="InterPro" id="IPR028098">
    <property type="entry name" value="Glyco_trans_4-like_N"/>
</dbReference>
<evidence type="ECO:0000313" key="3">
    <source>
        <dbReference type="EMBL" id="SHJ57197.1"/>
    </source>
</evidence>
<organism evidence="3 4">
    <name type="scientific">Malonomonas rubra DSM 5091</name>
    <dbReference type="NCBI Taxonomy" id="1122189"/>
    <lineage>
        <taxon>Bacteria</taxon>
        <taxon>Pseudomonadati</taxon>
        <taxon>Thermodesulfobacteriota</taxon>
        <taxon>Desulfuromonadia</taxon>
        <taxon>Desulfuromonadales</taxon>
        <taxon>Geopsychrobacteraceae</taxon>
        <taxon>Malonomonas</taxon>
    </lineage>
</organism>
<accession>A0A1M6KEE3</accession>
<keyword evidence="4" id="KW-1185">Reference proteome</keyword>
<dbReference type="CDD" id="cd03794">
    <property type="entry name" value="GT4_WbuB-like"/>
    <property type="match status" value="1"/>
</dbReference>
<dbReference type="STRING" id="1122189.SAMN02745165_02683"/>
<dbReference type="OrthoDB" id="509705at2"/>
<dbReference type="Gene3D" id="3.40.50.2000">
    <property type="entry name" value="Glycogen Phosphorylase B"/>
    <property type="match status" value="2"/>
</dbReference>
<dbReference type="InterPro" id="IPR001296">
    <property type="entry name" value="Glyco_trans_1"/>
</dbReference>